<organism evidence="2 3">
    <name type="scientific">Tetranychus urticae</name>
    <name type="common">Two-spotted spider mite</name>
    <dbReference type="NCBI Taxonomy" id="32264"/>
    <lineage>
        <taxon>Eukaryota</taxon>
        <taxon>Metazoa</taxon>
        <taxon>Ecdysozoa</taxon>
        <taxon>Arthropoda</taxon>
        <taxon>Chelicerata</taxon>
        <taxon>Arachnida</taxon>
        <taxon>Acari</taxon>
        <taxon>Acariformes</taxon>
        <taxon>Trombidiformes</taxon>
        <taxon>Prostigmata</taxon>
        <taxon>Eleutherengona</taxon>
        <taxon>Raphignathae</taxon>
        <taxon>Tetranychoidea</taxon>
        <taxon>Tetranychidae</taxon>
        <taxon>Tetranychus</taxon>
    </lineage>
</organism>
<dbReference type="Proteomes" id="UP000015104">
    <property type="component" value="Unassembled WGS sequence"/>
</dbReference>
<feature type="signal peptide" evidence="1">
    <location>
        <begin position="1"/>
        <end position="28"/>
    </location>
</feature>
<evidence type="ECO:0000313" key="3">
    <source>
        <dbReference type="Proteomes" id="UP000015104"/>
    </source>
</evidence>
<dbReference type="AlphaFoldDB" id="T1KW26"/>
<feature type="chain" id="PRO_5004581198" evidence="1">
    <location>
        <begin position="29"/>
        <end position="114"/>
    </location>
</feature>
<reference evidence="3" key="1">
    <citation type="submission" date="2011-08" db="EMBL/GenBank/DDBJ databases">
        <authorList>
            <person name="Rombauts S."/>
        </authorList>
    </citation>
    <scope>NUCLEOTIDE SEQUENCE</scope>
    <source>
        <strain evidence="3">London</strain>
    </source>
</reference>
<sequence>MGYNLKKSLITLFLITLILLINIVSSLAVNRETIKRNTDEQDDEWIAKQKPNVADLAFNSDAGDYLEKLATLFSPRYRSGRWSASSLNSVIPEKRQIRYHQCYFNPISCFRRRK</sequence>
<dbReference type="EMBL" id="CAEY01000638">
    <property type="status" value="NOT_ANNOTATED_CDS"/>
    <property type="molecule type" value="Genomic_DNA"/>
</dbReference>
<evidence type="ECO:0000256" key="1">
    <source>
        <dbReference type="SAM" id="SignalP"/>
    </source>
</evidence>
<keyword evidence="1" id="KW-0732">Signal</keyword>
<name>T1KW26_TETUR</name>
<dbReference type="EnsemblMetazoa" id="tetur24g00120.1">
    <property type="protein sequence ID" value="tetur24g00120.1"/>
    <property type="gene ID" value="tetur24g00120"/>
</dbReference>
<protein>
    <submittedName>
        <fullName evidence="2">Uncharacterized protein</fullName>
    </submittedName>
</protein>
<proteinExistence type="predicted"/>
<keyword evidence="3" id="KW-1185">Reference proteome</keyword>
<accession>T1KW26</accession>
<evidence type="ECO:0000313" key="2">
    <source>
        <dbReference type="EnsemblMetazoa" id="tetur24g00120.1"/>
    </source>
</evidence>
<dbReference type="HOGENOM" id="CLU_2124203_0_0_1"/>
<reference evidence="2" key="2">
    <citation type="submission" date="2015-06" db="UniProtKB">
        <authorList>
            <consortium name="EnsemblMetazoa"/>
        </authorList>
    </citation>
    <scope>IDENTIFICATION</scope>
</reference>